<keyword evidence="1" id="KW-1133">Transmembrane helix</keyword>
<evidence type="ECO:0000313" key="2">
    <source>
        <dbReference type="EMBL" id="CAI9592454.1"/>
    </source>
</evidence>
<reference evidence="2" key="1">
    <citation type="submission" date="2023-05" db="EMBL/GenBank/DDBJ databases">
        <authorList>
            <person name="Stuckert A."/>
        </authorList>
    </citation>
    <scope>NUCLEOTIDE SEQUENCE</scope>
</reference>
<dbReference type="EMBL" id="CATNWA010016415">
    <property type="protein sequence ID" value="CAI9592454.1"/>
    <property type="molecule type" value="Genomic_DNA"/>
</dbReference>
<feature type="transmembrane region" description="Helical" evidence="1">
    <location>
        <begin position="55"/>
        <end position="74"/>
    </location>
</feature>
<sequence length="76" mass="9259">MIGSSHRGPVQRSVFHCVRRTQRAPDRSAARSQKAHTCNISIFARKLLRTPKQCIYIYIYIYIYFFFFFFFFFYSR</sequence>
<evidence type="ECO:0000313" key="3">
    <source>
        <dbReference type="Proteomes" id="UP001162483"/>
    </source>
</evidence>
<keyword evidence="1" id="KW-0812">Transmembrane</keyword>
<protein>
    <submittedName>
        <fullName evidence="2">Uncharacterized protein</fullName>
    </submittedName>
</protein>
<evidence type="ECO:0000256" key="1">
    <source>
        <dbReference type="SAM" id="Phobius"/>
    </source>
</evidence>
<gene>
    <name evidence="2" type="ORF">SPARVUS_LOCUS11369867</name>
</gene>
<name>A0ABN9F5X1_9NEOB</name>
<comment type="caution">
    <text evidence="2">The sequence shown here is derived from an EMBL/GenBank/DDBJ whole genome shotgun (WGS) entry which is preliminary data.</text>
</comment>
<dbReference type="Proteomes" id="UP001162483">
    <property type="component" value="Unassembled WGS sequence"/>
</dbReference>
<feature type="non-terminal residue" evidence="2">
    <location>
        <position position="76"/>
    </location>
</feature>
<proteinExistence type="predicted"/>
<keyword evidence="3" id="KW-1185">Reference proteome</keyword>
<keyword evidence="1" id="KW-0472">Membrane</keyword>
<accession>A0ABN9F5X1</accession>
<organism evidence="2 3">
    <name type="scientific">Staurois parvus</name>
    <dbReference type="NCBI Taxonomy" id="386267"/>
    <lineage>
        <taxon>Eukaryota</taxon>
        <taxon>Metazoa</taxon>
        <taxon>Chordata</taxon>
        <taxon>Craniata</taxon>
        <taxon>Vertebrata</taxon>
        <taxon>Euteleostomi</taxon>
        <taxon>Amphibia</taxon>
        <taxon>Batrachia</taxon>
        <taxon>Anura</taxon>
        <taxon>Neobatrachia</taxon>
        <taxon>Ranoidea</taxon>
        <taxon>Ranidae</taxon>
        <taxon>Staurois</taxon>
    </lineage>
</organism>